<evidence type="ECO:0008006" key="4">
    <source>
        <dbReference type="Google" id="ProtNLM"/>
    </source>
</evidence>
<accession>A0A653BWY1</accession>
<reference evidence="2 3" key="1">
    <citation type="submission" date="2019-01" db="EMBL/GenBank/DDBJ databases">
        <authorList>
            <person name="Sayadi A."/>
        </authorList>
    </citation>
    <scope>NUCLEOTIDE SEQUENCE [LARGE SCALE GENOMIC DNA]</scope>
</reference>
<evidence type="ECO:0000313" key="3">
    <source>
        <dbReference type="Proteomes" id="UP000410492"/>
    </source>
</evidence>
<protein>
    <recommendedName>
        <fullName evidence="4">WAP domain-containing protein</fullName>
    </recommendedName>
</protein>
<feature type="chain" id="PRO_5024891030" description="WAP domain-containing protein" evidence="1">
    <location>
        <begin position="21"/>
        <end position="130"/>
    </location>
</feature>
<sequence length="130" mass="14940">MNQIAIPFVMAICGIHLTSTATFRRSSEIDNYIESYDIPQSTQCCVIPTCNEKDNCFETISCGYICSKGIFKPAPHMTTPGYRLKEYYTKYECHFGECKEYKFLCSSCPDPSLPDFNMHAVRKDCLNCYY</sequence>
<evidence type="ECO:0000256" key="1">
    <source>
        <dbReference type="SAM" id="SignalP"/>
    </source>
</evidence>
<evidence type="ECO:0000313" key="2">
    <source>
        <dbReference type="EMBL" id="VEN40142.1"/>
    </source>
</evidence>
<proteinExistence type="predicted"/>
<dbReference type="AlphaFoldDB" id="A0A653BWY1"/>
<dbReference type="EMBL" id="CAACVG010006391">
    <property type="protein sequence ID" value="VEN40142.1"/>
    <property type="molecule type" value="Genomic_DNA"/>
</dbReference>
<gene>
    <name evidence="2" type="ORF">CALMAC_LOCUS4417</name>
</gene>
<keyword evidence="3" id="KW-1185">Reference proteome</keyword>
<name>A0A653BWY1_CALMS</name>
<dbReference type="Proteomes" id="UP000410492">
    <property type="component" value="Unassembled WGS sequence"/>
</dbReference>
<keyword evidence="1" id="KW-0732">Signal</keyword>
<organism evidence="2 3">
    <name type="scientific">Callosobruchus maculatus</name>
    <name type="common">Southern cowpea weevil</name>
    <name type="synonym">Pulse bruchid</name>
    <dbReference type="NCBI Taxonomy" id="64391"/>
    <lineage>
        <taxon>Eukaryota</taxon>
        <taxon>Metazoa</taxon>
        <taxon>Ecdysozoa</taxon>
        <taxon>Arthropoda</taxon>
        <taxon>Hexapoda</taxon>
        <taxon>Insecta</taxon>
        <taxon>Pterygota</taxon>
        <taxon>Neoptera</taxon>
        <taxon>Endopterygota</taxon>
        <taxon>Coleoptera</taxon>
        <taxon>Polyphaga</taxon>
        <taxon>Cucujiformia</taxon>
        <taxon>Chrysomeloidea</taxon>
        <taxon>Chrysomelidae</taxon>
        <taxon>Bruchinae</taxon>
        <taxon>Bruchini</taxon>
        <taxon>Callosobruchus</taxon>
    </lineage>
</organism>
<feature type="signal peptide" evidence="1">
    <location>
        <begin position="1"/>
        <end position="20"/>
    </location>
</feature>
<dbReference type="OrthoDB" id="6756318at2759"/>